<protein>
    <recommendedName>
        <fullName evidence="4">TFIIB-type domain-containing protein</fullName>
    </recommendedName>
</protein>
<dbReference type="RefSeq" id="XP_041199842.1">
    <property type="nucleotide sequence ID" value="XM_041329879.1"/>
</dbReference>
<organism evidence="2 3">
    <name type="scientific">Suillus subaureus</name>
    <dbReference type="NCBI Taxonomy" id="48587"/>
    <lineage>
        <taxon>Eukaryota</taxon>
        <taxon>Fungi</taxon>
        <taxon>Dikarya</taxon>
        <taxon>Basidiomycota</taxon>
        <taxon>Agaricomycotina</taxon>
        <taxon>Agaricomycetes</taxon>
        <taxon>Agaricomycetidae</taxon>
        <taxon>Boletales</taxon>
        <taxon>Suillineae</taxon>
        <taxon>Suillaceae</taxon>
        <taxon>Suillus</taxon>
    </lineage>
</organism>
<evidence type="ECO:0000313" key="2">
    <source>
        <dbReference type="EMBL" id="KAG1826995.1"/>
    </source>
</evidence>
<evidence type="ECO:0008006" key="4">
    <source>
        <dbReference type="Google" id="ProtNLM"/>
    </source>
</evidence>
<dbReference type="Proteomes" id="UP000807769">
    <property type="component" value="Unassembled WGS sequence"/>
</dbReference>
<evidence type="ECO:0000256" key="1">
    <source>
        <dbReference type="SAM" id="MobiDB-lite"/>
    </source>
</evidence>
<comment type="caution">
    <text evidence="2">The sequence shown here is derived from an EMBL/GenBank/DDBJ whole genome shotgun (WGS) entry which is preliminary data.</text>
</comment>
<keyword evidence="3" id="KW-1185">Reference proteome</keyword>
<dbReference type="EMBL" id="JABBWG010000001">
    <property type="protein sequence ID" value="KAG1826995.1"/>
    <property type="molecule type" value="Genomic_DNA"/>
</dbReference>
<dbReference type="CDD" id="cd00043">
    <property type="entry name" value="CYCLIN_SF"/>
    <property type="match status" value="1"/>
</dbReference>
<sequence length="621" mass="68155">MTCPDCGGTFVWDDDVCSSICTKCGTLSNSAQYVLASHTESHDSSVRQFQPTSWLSSSAAPLKNIHKQGWNLAGQHKEARDRGNAIAMSIFITSVLTKLKNPGLSPRAEAIFTQAMTKGKYRWGRKAKLAAGASMAIALREAHKSDSLRDIAFFLDDSPLSLSRAFVAVVSLLDFDLSSSDPVVHLPILLSHLQSLLHPEASTSHLPPDLVAILTPLSPHAVLRTATSLSGIISREACAIPVLQSPTPPIACAMLILALEAETRSPLPHLSELANALASRFGFARGVVTSRYKASYDLIEEWIREVPWLDQFVYKGKGRGPSARSKVPKRSIVAKGIIDVIQFQEEIWTKKMSALGKASIVIEADPADDDGKKDEEAFFSETFPISEPPELRHHQPRKKRKTKDHSVENAYHFLLNPLSAKSYTLSNPMVSEDSGASTARSDSSSPILTPPTVPFTTHLLSTLSYDLKHSPSRLQLLALSRGGGSAEHIRDDELFVDGELEELLRNSEEQEALKPLFRLQWQEEDDTVAYHADRGPQTARMEVSRGSGRVDMAALARILGGKEEEEVDDEECEVESGLSAPATPRHVQSDAAEEVSAWRPLSPGNAFSKHCTSMDRYEEEY</sequence>
<reference evidence="2" key="1">
    <citation type="journal article" date="2020" name="New Phytol.">
        <title>Comparative genomics reveals dynamic genome evolution in host specialist ectomycorrhizal fungi.</title>
        <authorList>
            <person name="Lofgren L.A."/>
            <person name="Nguyen N.H."/>
            <person name="Vilgalys R."/>
            <person name="Ruytinx J."/>
            <person name="Liao H.L."/>
            <person name="Branco S."/>
            <person name="Kuo A."/>
            <person name="LaButti K."/>
            <person name="Lipzen A."/>
            <person name="Andreopoulos W."/>
            <person name="Pangilinan J."/>
            <person name="Riley R."/>
            <person name="Hundley H."/>
            <person name="Na H."/>
            <person name="Barry K."/>
            <person name="Grigoriev I.V."/>
            <person name="Stajich J.E."/>
            <person name="Kennedy P.G."/>
        </authorList>
    </citation>
    <scope>NUCLEOTIDE SEQUENCE</scope>
    <source>
        <strain evidence="2">MN1</strain>
    </source>
</reference>
<dbReference type="OrthoDB" id="2527864at2759"/>
<proteinExistence type="predicted"/>
<evidence type="ECO:0000313" key="3">
    <source>
        <dbReference type="Proteomes" id="UP000807769"/>
    </source>
</evidence>
<gene>
    <name evidence="2" type="ORF">BJ212DRAFT_1257689</name>
</gene>
<feature type="compositionally biased region" description="Low complexity" evidence="1">
    <location>
        <begin position="433"/>
        <end position="445"/>
    </location>
</feature>
<name>A0A9P7ENF2_9AGAM</name>
<feature type="region of interest" description="Disordered" evidence="1">
    <location>
        <begin position="386"/>
        <end position="405"/>
    </location>
</feature>
<feature type="region of interest" description="Disordered" evidence="1">
    <location>
        <begin position="429"/>
        <end position="451"/>
    </location>
</feature>
<dbReference type="AlphaFoldDB" id="A0A9P7ENF2"/>
<feature type="compositionally biased region" description="Basic residues" evidence="1">
    <location>
        <begin position="394"/>
        <end position="403"/>
    </location>
</feature>
<dbReference type="GeneID" id="64623896"/>
<dbReference type="Gene3D" id="1.10.472.170">
    <property type="match status" value="1"/>
</dbReference>
<accession>A0A9P7ENF2</accession>